<feature type="compositionally biased region" description="Basic residues" evidence="17">
    <location>
        <begin position="598"/>
        <end position="616"/>
    </location>
</feature>
<evidence type="ECO:0000256" key="4">
    <source>
        <dbReference type="ARBA" id="ARBA00022517"/>
    </source>
</evidence>
<dbReference type="PANTHER" id="PTHR47959:SF21">
    <property type="entry name" value="DEAD-BOX HELICASE 56"/>
    <property type="match status" value="1"/>
</dbReference>
<evidence type="ECO:0000256" key="14">
    <source>
        <dbReference type="ARBA" id="ARBA00039616"/>
    </source>
</evidence>
<reference evidence="22 23" key="1">
    <citation type="submission" date="2019-07" db="EMBL/GenBank/DDBJ databases">
        <authorList>
            <person name="Friedrich A."/>
            <person name="Schacherer J."/>
        </authorList>
    </citation>
    <scope>NUCLEOTIDE SEQUENCE [LARGE SCALE GENOMIC DNA]</scope>
</reference>
<dbReference type="InterPro" id="IPR014014">
    <property type="entry name" value="RNA_helicase_DEAD_Q_motif"/>
</dbReference>
<gene>
    <name evidence="22" type="primary">DBP9</name>
    <name evidence="22" type="ORF">DEBR0S1_02366G</name>
</gene>
<dbReference type="GO" id="GO:0003724">
    <property type="term" value="F:RNA helicase activity"/>
    <property type="evidence" value="ECO:0007669"/>
    <property type="project" value="UniProtKB-EC"/>
</dbReference>
<keyword evidence="9" id="KW-0067">ATP-binding</keyword>
<dbReference type="PANTHER" id="PTHR47959">
    <property type="entry name" value="ATP-DEPENDENT RNA HELICASE RHLE-RELATED"/>
    <property type="match status" value="1"/>
</dbReference>
<dbReference type="InterPro" id="IPR027417">
    <property type="entry name" value="P-loop_NTPase"/>
</dbReference>
<evidence type="ECO:0000256" key="17">
    <source>
        <dbReference type="SAM" id="MobiDB-lite"/>
    </source>
</evidence>
<keyword evidence="6" id="KW-0547">Nucleotide-binding</keyword>
<dbReference type="AlphaFoldDB" id="A0A7D9GZ72"/>
<comment type="similarity">
    <text evidence="12">Belongs to the DEAD box helicase family. DDX56/DBP9 subfamily.</text>
</comment>
<evidence type="ECO:0000259" key="21">
    <source>
        <dbReference type="PROSITE" id="PS51195"/>
    </source>
</evidence>
<comment type="subcellular location">
    <subcellularLocation>
        <location evidence="2">Nucleus</location>
        <location evidence="2">Nucleolus</location>
    </subcellularLocation>
</comment>
<dbReference type="PROSITE" id="PS51195">
    <property type="entry name" value="Q_MOTIF"/>
    <property type="match status" value="1"/>
</dbReference>
<evidence type="ECO:0000259" key="20">
    <source>
        <dbReference type="PROSITE" id="PS51194"/>
    </source>
</evidence>
<evidence type="ECO:0000256" key="15">
    <source>
        <dbReference type="ARBA" id="ARBA00047984"/>
    </source>
</evidence>
<evidence type="ECO:0000256" key="6">
    <source>
        <dbReference type="ARBA" id="ARBA00022741"/>
    </source>
</evidence>
<keyword evidence="18" id="KW-0812">Transmembrane</keyword>
<comment type="function">
    <text evidence="1">ATP-binding RNA helicase involved in the biogenesis of 60S ribosomal subunits and is required for the normal formation of 25S and 5.8S rRNAs.</text>
</comment>
<proteinExistence type="inferred from homology"/>
<keyword evidence="4" id="KW-0690">Ribosome biogenesis</keyword>
<dbReference type="InterPro" id="IPR001650">
    <property type="entry name" value="Helicase_C-like"/>
</dbReference>
<keyword evidence="18" id="KW-1133">Transmembrane helix</keyword>
<dbReference type="EMBL" id="CABFWN010000001">
    <property type="protein sequence ID" value="VUG15889.1"/>
    <property type="molecule type" value="Genomic_DNA"/>
</dbReference>
<dbReference type="Proteomes" id="UP000478008">
    <property type="component" value="Unassembled WGS sequence"/>
</dbReference>
<dbReference type="PROSITE" id="PS51192">
    <property type="entry name" value="HELICASE_ATP_BIND_1"/>
    <property type="match status" value="1"/>
</dbReference>
<evidence type="ECO:0000256" key="1">
    <source>
        <dbReference type="ARBA" id="ARBA00003706"/>
    </source>
</evidence>
<feature type="short sequence motif" description="Q motif" evidence="16">
    <location>
        <begin position="75"/>
        <end position="103"/>
    </location>
</feature>
<keyword evidence="8" id="KW-0347">Helicase</keyword>
<evidence type="ECO:0000256" key="11">
    <source>
        <dbReference type="ARBA" id="ARBA00023242"/>
    </source>
</evidence>
<evidence type="ECO:0000259" key="19">
    <source>
        <dbReference type="PROSITE" id="PS51192"/>
    </source>
</evidence>
<keyword evidence="10" id="KW-0694">RNA-binding</keyword>
<dbReference type="CDD" id="cd17961">
    <property type="entry name" value="DEADc_DDX56"/>
    <property type="match status" value="1"/>
</dbReference>
<feature type="transmembrane region" description="Helical" evidence="18">
    <location>
        <begin position="29"/>
        <end position="50"/>
    </location>
</feature>
<dbReference type="SMART" id="SM00490">
    <property type="entry name" value="HELICc"/>
    <property type="match status" value="1"/>
</dbReference>
<feature type="transmembrane region" description="Helical" evidence="18">
    <location>
        <begin position="6"/>
        <end position="22"/>
    </location>
</feature>
<evidence type="ECO:0000256" key="2">
    <source>
        <dbReference type="ARBA" id="ARBA00004604"/>
    </source>
</evidence>
<feature type="region of interest" description="Disordered" evidence="17">
    <location>
        <begin position="587"/>
        <end position="625"/>
    </location>
</feature>
<evidence type="ECO:0000256" key="7">
    <source>
        <dbReference type="ARBA" id="ARBA00022801"/>
    </source>
</evidence>
<sequence>MYIWFSIIGDLFDLLAFFFFFYRKFFSFLILQICLALSSPIYLALIPSIYSPSTYNRVHTDMAVQVAKDYVDEDVSFESLHLDPRLIQAINKLGYEHPTLVQTQSIKLSLEDKKDIIARASTGSGKTAAYCIPIIQSILTDREGSRSSEHHTKAIILVPTKELSKQVSDFLNDLCVFCSKEVRLLNATESLGDDLLNSLVDEHPEIIISTPSKLVSIFENHKNLTFADLKYFVIDEVDLVVSYGYNDDLEKLSDQYLNMKQGVQVFMMSATLNEDVDALKKRFCTKPAVLRLQDVSEDNKDLRQYYIKTGELDKFLLIYVILKLNLIKGKILIFVNDLDRGYRLKLYLQNFGIRSCILNSELPLNSRLHIVEQFNKNVYHLLIATDESNEQDAEDKDEKKSSKSSKKADYGVSRGVDFKNVACVLNFDLPTSSRAYIHRVGRTARAGKSGISLSFVVDAKEWGKHRASSLATARKDEKVMERIRRAQTKLGYELEPYQFDKAQLDNFRYRMEDSFRSITRAAIREARLREIKMELITSEKLKRHFEENPEDLATLRHDKAVSKVRSDQNLKDVPDYLLPKAARKNPSQVGFVPFNRSNGRKRRRGGRNGKDWKKRKVDPLKKFRK</sequence>
<comment type="catalytic activity">
    <reaction evidence="15">
        <text>ATP + H2O = ADP + phosphate + H(+)</text>
        <dbReference type="Rhea" id="RHEA:13065"/>
        <dbReference type="ChEBI" id="CHEBI:15377"/>
        <dbReference type="ChEBI" id="CHEBI:15378"/>
        <dbReference type="ChEBI" id="CHEBI:30616"/>
        <dbReference type="ChEBI" id="CHEBI:43474"/>
        <dbReference type="ChEBI" id="CHEBI:456216"/>
        <dbReference type="EC" id="3.6.4.13"/>
    </reaction>
</comment>
<feature type="domain" description="DEAD-box RNA helicase Q" evidence="21">
    <location>
        <begin position="75"/>
        <end position="103"/>
    </location>
</feature>
<keyword evidence="7" id="KW-0378">Hydrolase</keyword>
<keyword evidence="5" id="KW-0698">rRNA processing</keyword>
<accession>A0A7D9GZ72</accession>
<dbReference type="InterPro" id="IPR011545">
    <property type="entry name" value="DEAD/DEAH_box_helicase_dom"/>
</dbReference>
<keyword evidence="18" id="KW-0472">Membrane</keyword>
<dbReference type="GO" id="GO:0005829">
    <property type="term" value="C:cytosol"/>
    <property type="evidence" value="ECO:0007669"/>
    <property type="project" value="TreeGrafter"/>
</dbReference>
<dbReference type="InterPro" id="IPR050079">
    <property type="entry name" value="DEAD_box_RNA_helicase"/>
</dbReference>
<dbReference type="FunFam" id="3.40.50.300:FF:001046">
    <property type="entry name" value="Probable ATP-dependent RNA helicase ddx56"/>
    <property type="match status" value="1"/>
</dbReference>
<evidence type="ECO:0000256" key="12">
    <source>
        <dbReference type="ARBA" id="ARBA00038041"/>
    </source>
</evidence>
<dbReference type="InterPro" id="IPR014001">
    <property type="entry name" value="Helicase_ATP-bd"/>
</dbReference>
<dbReference type="GO" id="GO:0003723">
    <property type="term" value="F:RNA binding"/>
    <property type="evidence" value="ECO:0007669"/>
    <property type="project" value="UniProtKB-KW"/>
</dbReference>
<keyword evidence="11" id="KW-0539">Nucleus</keyword>
<evidence type="ECO:0000256" key="9">
    <source>
        <dbReference type="ARBA" id="ARBA00022840"/>
    </source>
</evidence>
<dbReference type="SMART" id="SM00487">
    <property type="entry name" value="DEXDc"/>
    <property type="match status" value="1"/>
</dbReference>
<evidence type="ECO:0000313" key="23">
    <source>
        <dbReference type="Proteomes" id="UP000478008"/>
    </source>
</evidence>
<dbReference type="Pfam" id="PF00270">
    <property type="entry name" value="DEAD"/>
    <property type="match status" value="1"/>
</dbReference>
<dbReference type="GO" id="GO:0006364">
    <property type="term" value="P:rRNA processing"/>
    <property type="evidence" value="ECO:0007669"/>
    <property type="project" value="UniProtKB-KW"/>
</dbReference>
<evidence type="ECO:0000256" key="18">
    <source>
        <dbReference type="SAM" id="Phobius"/>
    </source>
</evidence>
<dbReference type="GO" id="GO:0016787">
    <property type="term" value="F:hydrolase activity"/>
    <property type="evidence" value="ECO:0007669"/>
    <property type="project" value="UniProtKB-KW"/>
</dbReference>
<evidence type="ECO:0000256" key="16">
    <source>
        <dbReference type="PROSITE-ProRule" id="PRU00552"/>
    </source>
</evidence>
<evidence type="ECO:0000256" key="13">
    <source>
        <dbReference type="ARBA" id="ARBA00039233"/>
    </source>
</evidence>
<organism evidence="22 23">
    <name type="scientific">Dekkera bruxellensis</name>
    <name type="common">Brettanomyces custersii</name>
    <dbReference type="NCBI Taxonomy" id="5007"/>
    <lineage>
        <taxon>Eukaryota</taxon>
        <taxon>Fungi</taxon>
        <taxon>Dikarya</taxon>
        <taxon>Ascomycota</taxon>
        <taxon>Saccharomycotina</taxon>
        <taxon>Pichiomycetes</taxon>
        <taxon>Pichiales</taxon>
        <taxon>Pichiaceae</taxon>
        <taxon>Brettanomyces</taxon>
    </lineage>
</organism>
<evidence type="ECO:0000313" key="22">
    <source>
        <dbReference type="EMBL" id="VUG15889.1"/>
    </source>
</evidence>
<evidence type="ECO:0000256" key="8">
    <source>
        <dbReference type="ARBA" id="ARBA00022806"/>
    </source>
</evidence>
<evidence type="ECO:0000256" key="3">
    <source>
        <dbReference type="ARBA" id="ARBA00012552"/>
    </source>
</evidence>
<dbReference type="CDD" id="cd18787">
    <property type="entry name" value="SF2_C_DEAD"/>
    <property type="match status" value="1"/>
</dbReference>
<dbReference type="GO" id="GO:0005524">
    <property type="term" value="F:ATP binding"/>
    <property type="evidence" value="ECO:0007669"/>
    <property type="project" value="UniProtKB-KW"/>
</dbReference>
<dbReference type="Pfam" id="PF00271">
    <property type="entry name" value="Helicase_C"/>
    <property type="match status" value="1"/>
</dbReference>
<protein>
    <recommendedName>
        <fullName evidence="13">ATP-dependent RNA helicase DBP9</fullName>
        <ecNumber evidence="3">3.6.4.13</ecNumber>
    </recommendedName>
    <alternativeName>
        <fullName evidence="14">ATP-dependent RNA helicase dbp9</fullName>
    </alternativeName>
</protein>
<dbReference type="Gene3D" id="3.40.50.300">
    <property type="entry name" value="P-loop containing nucleotide triphosphate hydrolases"/>
    <property type="match status" value="2"/>
</dbReference>
<dbReference type="PROSITE" id="PS51194">
    <property type="entry name" value="HELICASE_CTER"/>
    <property type="match status" value="1"/>
</dbReference>
<feature type="domain" description="Helicase ATP-binding" evidence="19">
    <location>
        <begin position="107"/>
        <end position="290"/>
    </location>
</feature>
<name>A0A7D9GZ72_DEKBR</name>
<dbReference type="EC" id="3.6.4.13" evidence="3"/>
<dbReference type="GO" id="GO:0005730">
    <property type="term" value="C:nucleolus"/>
    <property type="evidence" value="ECO:0007669"/>
    <property type="project" value="UniProtKB-SubCell"/>
</dbReference>
<evidence type="ECO:0000256" key="10">
    <source>
        <dbReference type="ARBA" id="ARBA00022884"/>
    </source>
</evidence>
<feature type="domain" description="Helicase C-terminal" evidence="20">
    <location>
        <begin position="301"/>
        <end position="502"/>
    </location>
</feature>
<keyword evidence="23" id="KW-1185">Reference proteome</keyword>
<dbReference type="SUPFAM" id="SSF52540">
    <property type="entry name" value="P-loop containing nucleoside triphosphate hydrolases"/>
    <property type="match status" value="2"/>
</dbReference>
<evidence type="ECO:0000256" key="5">
    <source>
        <dbReference type="ARBA" id="ARBA00022552"/>
    </source>
</evidence>